<dbReference type="InterPro" id="IPR003959">
    <property type="entry name" value="ATPase_AAA_core"/>
</dbReference>
<dbReference type="Gene3D" id="1.20.58.760">
    <property type="entry name" value="Peptidase M41"/>
    <property type="match status" value="1"/>
</dbReference>
<reference evidence="12 13" key="1">
    <citation type="submission" date="2023-09" db="EMBL/GenBank/DDBJ databases">
        <title>Novel taxa isolated from Blanes Bay.</title>
        <authorList>
            <person name="Rey-Velasco X."/>
            <person name="Lucena T."/>
        </authorList>
    </citation>
    <scope>NUCLEOTIDE SEQUENCE [LARGE SCALE GENOMIC DNA]</scope>
    <source>
        <strain evidence="12 13">S334</strain>
    </source>
</reference>
<dbReference type="Pfam" id="PF01434">
    <property type="entry name" value="Peptidase_M41"/>
    <property type="match status" value="1"/>
</dbReference>
<dbReference type="Pfam" id="PF06480">
    <property type="entry name" value="FtsH_ext"/>
    <property type="match status" value="1"/>
</dbReference>
<evidence type="ECO:0000313" key="13">
    <source>
        <dbReference type="Proteomes" id="UP001250656"/>
    </source>
</evidence>
<dbReference type="HAMAP" id="MF_01458">
    <property type="entry name" value="FtsH"/>
    <property type="match status" value="1"/>
</dbReference>
<dbReference type="EC" id="3.4.24.-" evidence="9"/>
<feature type="active site" evidence="9">
    <location>
        <position position="468"/>
    </location>
</feature>
<keyword evidence="7 9" id="KW-0067">ATP-binding</keyword>
<dbReference type="PANTHER" id="PTHR43655:SF2">
    <property type="entry name" value="AFG3 LIKE MATRIX AAA PEPTIDASE SUBUNIT 2, ISOFORM A"/>
    <property type="match status" value="1"/>
</dbReference>
<comment type="subcellular location">
    <subcellularLocation>
        <location evidence="9">Cell membrane</location>
        <topology evidence="9">Multi-pass membrane protein</topology>
        <orientation evidence="9">Cytoplasmic side</orientation>
    </subcellularLocation>
</comment>
<dbReference type="InterPro" id="IPR011546">
    <property type="entry name" value="Pept_M41_FtsH_extracell"/>
</dbReference>
<dbReference type="InterPro" id="IPR003960">
    <property type="entry name" value="ATPase_AAA_CS"/>
</dbReference>
<dbReference type="EMBL" id="JAVTTP010000001">
    <property type="protein sequence ID" value="MDT7829863.1"/>
    <property type="molecule type" value="Genomic_DNA"/>
</dbReference>
<evidence type="ECO:0000256" key="9">
    <source>
        <dbReference type="HAMAP-Rule" id="MF_01458"/>
    </source>
</evidence>
<dbReference type="InterPro" id="IPR003593">
    <property type="entry name" value="AAA+_ATPase"/>
</dbReference>
<gene>
    <name evidence="9 12" type="primary">ftsH</name>
    <name evidence="12" type="ORF">RQM65_14410</name>
</gene>
<dbReference type="NCBIfam" id="TIGR01241">
    <property type="entry name" value="FtsH_fam"/>
    <property type="match status" value="1"/>
</dbReference>
<sequence>MKKRWNKKKTTGSSNNGGLKPPAGCMGSNWFYFFLLGWLLWFFVFSNPMSNTEEISWNFLRDSLVAPQKVAKIEVINREVAEIYLKKEEPSEPEDEDTIDNFFSVPEGPRYRITIGSVETFENKLQQAEANLSAADGIELQYKTRTSWTSILTWLLPLGIIIFFWVYMLRRMRGGGMGGNPFSKFGKSTAKISEKGTKSSVTFEDVAGLQEAKVEVMEVVDFLKNPETYTQLGAKIPKGVMLVGPPGTGKTLMARAVAGEADVPFFSISGSEFVEMFIGVGASRVRDLFKKAKEKSPSIIFIDEIDSVGRTRGQANVHQSNDERESTLNQLLTELDGFGPNTGVIVIAATNRPDVLDQALLRPGRFDRSIHLELPTKAERKEIFEVHLKPLKLAPNVDREVLAQLSPGFSGADIANICNEAALIAARKKKSAVEQEDFMEARDRIVGGMERKSKIISDKERNIVAYHEAGHAVVSWYLKNVDSLVKVSIIPRGKSLGSTWYLPKERQIVTKAQFMDQMCALLGGRVAEDVIFDEISSGALDDLEKVTKQAYSMVAYYGLDKEIGPISFYDSTGRNNQMLGKPYSENMAEQIDKEVQQLVNDAYQRTKNLLIKHRDELEKLAELLLEQETVGKKDLEKILGKRKMEELVEGPKGDNKKPSIPQS</sequence>
<dbReference type="InterPro" id="IPR041569">
    <property type="entry name" value="AAA_lid_3"/>
</dbReference>
<keyword evidence="6 9" id="KW-0862">Zinc</keyword>
<evidence type="ECO:0000256" key="1">
    <source>
        <dbReference type="ARBA" id="ARBA00010044"/>
    </source>
</evidence>
<evidence type="ECO:0000256" key="4">
    <source>
        <dbReference type="ARBA" id="ARBA00022741"/>
    </source>
</evidence>
<feature type="domain" description="AAA+ ATPase" evidence="11">
    <location>
        <begin position="236"/>
        <end position="376"/>
    </location>
</feature>
<feature type="binding site" evidence="9">
    <location>
        <position position="467"/>
    </location>
    <ligand>
        <name>Zn(2+)</name>
        <dbReference type="ChEBI" id="CHEBI:29105"/>
        <note>catalytic</note>
    </ligand>
</feature>
<dbReference type="Gene3D" id="1.10.8.60">
    <property type="match status" value="1"/>
</dbReference>
<feature type="transmembrane region" description="Helical" evidence="9">
    <location>
        <begin position="151"/>
        <end position="169"/>
    </location>
</feature>
<dbReference type="Gene3D" id="3.40.1690.20">
    <property type="match status" value="1"/>
</dbReference>
<keyword evidence="9" id="KW-1133">Transmembrane helix</keyword>
<keyword evidence="8 9" id="KW-0482">Metalloprotease</keyword>
<keyword evidence="3 9" id="KW-0479">Metal-binding</keyword>
<feature type="binding site" evidence="9">
    <location>
        <begin position="244"/>
        <end position="251"/>
    </location>
    <ligand>
        <name>ATP</name>
        <dbReference type="ChEBI" id="CHEBI:30616"/>
    </ligand>
</feature>
<dbReference type="InterPro" id="IPR005936">
    <property type="entry name" value="FtsH"/>
</dbReference>
<evidence type="ECO:0000313" key="12">
    <source>
        <dbReference type="EMBL" id="MDT7829863.1"/>
    </source>
</evidence>
<dbReference type="Gene3D" id="3.40.50.300">
    <property type="entry name" value="P-loop containing nucleotide triphosphate hydrolases"/>
    <property type="match status" value="1"/>
</dbReference>
<evidence type="ECO:0000256" key="5">
    <source>
        <dbReference type="ARBA" id="ARBA00022801"/>
    </source>
</evidence>
<evidence type="ECO:0000259" key="11">
    <source>
        <dbReference type="SMART" id="SM00382"/>
    </source>
</evidence>
<dbReference type="InterPro" id="IPR050928">
    <property type="entry name" value="ATP-dep_Zn_Metalloprotease"/>
</dbReference>
<dbReference type="SUPFAM" id="SSF52540">
    <property type="entry name" value="P-loop containing nucleoside triphosphate hydrolases"/>
    <property type="match status" value="1"/>
</dbReference>
<comment type="caution">
    <text evidence="12">The sequence shown here is derived from an EMBL/GenBank/DDBJ whole genome shotgun (WGS) entry which is preliminary data.</text>
</comment>
<keyword evidence="13" id="KW-1185">Reference proteome</keyword>
<dbReference type="Pfam" id="PF00004">
    <property type="entry name" value="AAA"/>
    <property type="match status" value="1"/>
</dbReference>
<dbReference type="InterPro" id="IPR000642">
    <property type="entry name" value="Peptidase_M41"/>
</dbReference>
<evidence type="ECO:0000256" key="7">
    <source>
        <dbReference type="ARBA" id="ARBA00022840"/>
    </source>
</evidence>
<evidence type="ECO:0000256" key="10">
    <source>
        <dbReference type="RuleBase" id="RU003651"/>
    </source>
</evidence>
<feature type="transmembrane region" description="Helical" evidence="9">
    <location>
        <begin position="30"/>
        <end position="49"/>
    </location>
</feature>
<comment type="function">
    <text evidence="9">Acts as a processive, ATP-dependent zinc metallopeptidase for both cytoplasmic and membrane proteins. Plays a role in the quality control of integral membrane proteins.</text>
</comment>
<keyword evidence="5 9" id="KW-0378">Hydrolase</keyword>
<keyword evidence="9" id="KW-0472">Membrane</keyword>
<comment type="cofactor">
    <cofactor evidence="9">
        <name>Zn(2+)</name>
        <dbReference type="ChEBI" id="CHEBI:29105"/>
    </cofactor>
    <text evidence="9">Binds 1 zinc ion per subunit.</text>
</comment>
<evidence type="ECO:0000256" key="6">
    <source>
        <dbReference type="ARBA" id="ARBA00022833"/>
    </source>
</evidence>
<comment type="subunit">
    <text evidence="9">Homohexamer.</text>
</comment>
<dbReference type="RefSeq" id="WP_314016100.1">
    <property type="nucleotide sequence ID" value="NZ_JAVTTP010000001.1"/>
</dbReference>
<dbReference type="Pfam" id="PF17862">
    <property type="entry name" value="AAA_lid_3"/>
    <property type="match status" value="1"/>
</dbReference>
<dbReference type="PANTHER" id="PTHR43655">
    <property type="entry name" value="ATP-DEPENDENT PROTEASE"/>
    <property type="match status" value="1"/>
</dbReference>
<evidence type="ECO:0000256" key="8">
    <source>
        <dbReference type="ARBA" id="ARBA00023049"/>
    </source>
</evidence>
<keyword evidence="9" id="KW-0812">Transmembrane</keyword>
<comment type="similarity">
    <text evidence="9">In the central section; belongs to the AAA ATPase family.</text>
</comment>
<name>A0ABU3L8H3_9FLAO</name>
<organism evidence="12 13">
    <name type="scientific">Pricia mediterranea</name>
    <dbReference type="NCBI Taxonomy" id="3076079"/>
    <lineage>
        <taxon>Bacteria</taxon>
        <taxon>Pseudomonadati</taxon>
        <taxon>Bacteroidota</taxon>
        <taxon>Flavobacteriia</taxon>
        <taxon>Flavobacteriales</taxon>
        <taxon>Flavobacteriaceae</taxon>
        <taxon>Pricia</taxon>
    </lineage>
</organism>
<comment type="similarity">
    <text evidence="1 9">In the C-terminal section; belongs to the peptidase M41 family.</text>
</comment>
<protein>
    <recommendedName>
        <fullName evidence="9">ATP-dependent zinc metalloprotease FtsH</fullName>
        <ecNumber evidence="9">3.4.24.-</ecNumber>
    </recommendedName>
</protein>
<dbReference type="Proteomes" id="UP001250656">
    <property type="component" value="Unassembled WGS sequence"/>
</dbReference>
<feature type="binding site" evidence="9">
    <location>
        <position position="542"/>
    </location>
    <ligand>
        <name>Zn(2+)</name>
        <dbReference type="ChEBI" id="CHEBI:29105"/>
        <note>catalytic</note>
    </ligand>
</feature>
<evidence type="ECO:0000256" key="3">
    <source>
        <dbReference type="ARBA" id="ARBA00022723"/>
    </source>
</evidence>
<keyword evidence="4 9" id="KW-0547">Nucleotide-binding</keyword>
<dbReference type="CDD" id="cd19501">
    <property type="entry name" value="RecA-like_FtsH"/>
    <property type="match status" value="1"/>
</dbReference>
<dbReference type="GO" id="GO:0008237">
    <property type="term" value="F:metallopeptidase activity"/>
    <property type="evidence" value="ECO:0007669"/>
    <property type="project" value="UniProtKB-KW"/>
</dbReference>
<dbReference type="InterPro" id="IPR027417">
    <property type="entry name" value="P-loop_NTPase"/>
</dbReference>
<keyword evidence="9" id="KW-1003">Cell membrane</keyword>
<dbReference type="PROSITE" id="PS00674">
    <property type="entry name" value="AAA"/>
    <property type="match status" value="1"/>
</dbReference>
<dbReference type="InterPro" id="IPR037219">
    <property type="entry name" value="Peptidase_M41-like"/>
</dbReference>
<feature type="binding site" evidence="9">
    <location>
        <position position="471"/>
    </location>
    <ligand>
        <name>Zn(2+)</name>
        <dbReference type="ChEBI" id="CHEBI:29105"/>
        <note>catalytic</note>
    </ligand>
</feature>
<accession>A0ABU3L8H3</accession>
<dbReference type="SMART" id="SM00382">
    <property type="entry name" value="AAA"/>
    <property type="match status" value="1"/>
</dbReference>
<proteinExistence type="inferred from homology"/>
<dbReference type="SUPFAM" id="SSF140990">
    <property type="entry name" value="FtsH protease domain-like"/>
    <property type="match status" value="1"/>
</dbReference>
<evidence type="ECO:0000256" key="2">
    <source>
        <dbReference type="ARBA" id="ARBA00022670"/>
    </source>
</evidence>
<comment type="similarity">
    <text evidence="10">Belongs to the AAA ATPase family.</text>
</comment>
<keyword evidence="2 9" id="KW-0645">Protease</keyword>